<protein>
    <recommendedName>
        <fullName evidence="4">SCP domain-containing protein</fullName>
    </recommendedName>
</protein>
<keyword evidence="1" id="KW-0732">Signal</keyword>
<evidence type="ECO:0008006" key="4">
    <source>
        <dbReference type="Google" id="ProtNLM"/>
    </source>
</evidence>
<evidence type="ECO:0000313" key="2">
    <source>
        <dbReference type="EMBL" id="MBD2547470.1"/>
    </source>
</evidence>
<gene>
    <name evidence="2" type="ORF">H6G72_27315</name>
</gene>
<feature type="chain" id="PRO_5045282289" description="SCP domain-containing protein" evidence="1">
    <location>
        <begin position="23"/>
        <end position="234"/>
    </location>
</feature>
<feature type="signal peptide" evidence="1">
    <location>
        <begin position="1"/>
        <end position="22"/>
    </location>
</feature>
<dbReference type="Gene3D" id="3.40.33.10">
    <property type="entry name" value="CAP"/>
    <property type="match status" value="1"/>
</dbReference>
<proteinExistence type="predicted"/>
<sequence>MPRIQWWLLSPLTLLATWSSHWLLTNTSTNSALAKSEPPASVLVANRSNCNATEQEQAALAYLNQARQNPQEIAQALGIDLSEVTPRPPLVVDPILARVAKQRVEDFAARNYVAHVDPDGIGPNRKVADAGYPLPSFYLDNPANNFIESLWAGKTFGDSFGFPTSGAQAIAALLIDRGTSPPGHRIHLLGLNELFSQHTEVGIGYLCVTNGNETSYYMAVLTAYKDRTTSSIDK</sequence>
<dbReference type="Proteomes" id="UP000641954">
    <property type="component" value="Unassembled WGS sequence"/>
</dbReference>
<accession>A0ABR8ENJ6</accession>
<organism evidence="2 3">
    <name type="scientific">Planktothricoides raciborskii FACHB-1370</name>
    <dbReference type="NCBI Taxonomy" id="2949576"/>
    <lineage>
        <taxon>Bacteria</taxon>
        <taxon>Bacillati</taxon>
        <taxon>Cyanobacteriota</taxon>
        <taxon>Cyanophyceae</taxon>
        <taxon>Oscillatoriophycideae</taxon>
        <taxon>Oscillatoriales</taxon>
        <taxon>Oscillatoriaceae</taxon>
        <taxon>Planktothricoides</taxon>
    </lineage>
</organism>
<dbReference type="RefSeq" id="WP_190880609.1">
    <property type="nucleotide sequence ID" value="NZ_JACJSK010000073.1"/>
</dbReference>
<evidence type="ECO:0000313" key="3">
    <source>
        <dbReference type="Proteomes" id="UP000641954"/>
    </source>
</evidence>
<dbReference type="InterPro" id="IPR035940">
    <property type="entry name" value="CAP_sf"/>
</dbReference>
<name>A0ABR8ENJ6_9CYAN</name>
<dbReference type="SUPFAM" id="SSF55797">
    <property type="entry name" value="PR-1-like"/>
    <property type="match status" value="1"/>
</dbReference>
<keyword evidence="3" id="KW-1185">Reference proteome</keyword>
<dbReference type="EMBL" id="JACJSK010000073">
    <property type="protein sequence ID" value="MBD2547470.1"/>
    <property type="molecule type" value="Genomic_DNA"/>
</dbReference>
<comment type="caution">
    <text evidence="2">The sequence shown here is derived from an EMBL/GenBank/DDBJ whole genome shotgun (WGS) entry which is preliminary data.</text>
</comment>
<evidence type="ECO:0000256" key="1">
    <source>
        <dbReference type="SAM" id="SignalP"/>
    </source>
</evidence>
<reference evidence="2 3" key="1">
    <citation type="journal article" date="2020" name="ISME J.">
        <title>Comparative genomics reveals insights into cyanobacterial evolution and habitat adaptation.</title>
        <authorList>
            <person name="Chen M.Y."/>
            <person name="Teng W.K."/>
            <person name="Zhao L."/>
            <person name="Hu C.X."/>
            <person name="Zhou Y.K."/>
            <person name="Han B.P."/>
            <person name="Song L.R."/>
            <person name="Shu W.S."/>
        </authorList>
    </citation>
    <scope>NUCLEOTIDE SEQUENCE [LARGE SCALE GENOMIC DNA]</scope>
    <source>
        <strain evidence="2 3">FACHB-1370</strain>
    </source>
</reference>